<evidence type="ECO:0000313" key="3">
    <source>
        <dbReference type="Proteomes" id="UP000719942"/>
    </source>
</evidence>
<dbReference type="PANTHER" id="PTHR22617">
    <property type="entry name" value="CHEMOTAXIS SENSOR HISTIDINE KINASE-RELATED"/>
    <property type="match status" value="1"/>
</dbReference>
<dbReference type="Gene3D" id="2.40.50.180">
    <property type="entry name" value="CheA-289, Domain 4"/>
    <property type="match status" value="1"/>
</dbReference>
<evidence type="ECO:0000313" key="2">
    <source>
        <dbReference type="EMBL" id="MBW7572173.1"/>
    </source>
</evidence>
<sequence length="162" mass="17995">MMLTPYELSENPISEQFLPFRLNREIFAIESRYVTAVSGMLKISPLPGTPEYCRGIAKVEGKIIPVIDMSLKMCRTDSSSQDNRRIIIVSLDGVQSGFIVDTLVEGVPMSFGDSDEDRMDFPKDTGPYCKGCIEISGNPAMILDCKKILMEDSIFDLAQLVS</sequence>
<dbReference type="RefSeq" id="WP_219964594.1">
    <property type="nucleotide sequence ID" value="NZ_JAGFNZ010000002.1"/>
</dbReference>
<dbReference type="EMBL" id="JAGFNZ010000002">
    <property type="protein sequence ID" value="MBW7572173.1"/>
    <property type="molecule type" value="Genomic_DNA"/>
</dbReference>
<dbReference type="InterPro" id="IPR002545">
    <property type="entry name" value="CheW-lke_dom"/>
</dbReference>
<comment type="caution">
    <text evidence="2">The sequence shown here is derived from an EMBL/GenBank/DDBJ whole genome shotgun (WGS) entry which is preliminary data.</text>
</comment>
<accession>A0ABS7DLI4</accession>
<dbReference type="Pfam" id="PF01584">
    <property type="entry name" value="CheW"/>
    <property type="match status" value="1"/>
</dbReference>
<dbReference type="PANTHER" id="PTHR22617:SF23">
    <property type="entry name" value="CHEMOTAXIS PROTEIN CHEW"/>
    <property type="match status" value="1"/>
</dbReference>
<dbReference type="SMART" id="SM00260">
    <property type="entry name" value="CheW"/>
    <property type="match status" value="1"/>
</dbReference>
<dbReference type="Proteomes" id="UP000719942">
    <property type="component" value="Unassembled WGS sequence"/>
</dbReference>
<keyword evidence="3" id="KW-1185">Reference proteome</keyword>
<reference evidence="2 3" key="1">
    <citation type="submission" date="2021-03" db="EMBL/GenBank/DDBJ databases">
        <title>Caproiciproducens sp. nov. isolated from feces of cow.</title>
        <authorList>
            <person name="Choi J.-Y."/>
        </authorList>
    </citation>
    <scope>NUCLEOTIDE SEQUENCE [LARGE SCALE GENOMIC DNA]</scope>
    <source>
        <strain evidence="2 3">AGMB10547</strain>
    </source>
</reference>
<name>A0ABS7DLI4_9FIRM</name>
<gene>
    <name evidence="2" type="ORF">J5W02_05045</name>
</gene>
<proteinExistence type="predicted"/>
<dbReference type="Gene3D" id="2.30.30.40">
    <property type="entry name" value="SH3 Domains"/>
    <property type="match status" value="1"/>
</dbReference>
<evidence type="ECO:0000259" key="1">
    <source>
        <dbReference type="PROSITE" id="PS50851"/>
    </source>
</evidence>
<dbReference type="InterPro" id="IPR039315">
    <property type="entry name" value="CheW"/>
</dbReference>
<protein>
    <submittedName>
        <fullName evidence="2">Chemotaxis protein CheW</fullName>
    </submittedName>
</protein>
<feature type="domain" description="CheW-like" evidence="1">
    <location>
        <begin position="14"/>
        <end position="154"/>
    </location>
</feature>
<dbReference type="SUPFAM" id="SSF50341">
    <property type="entry name" value="CheW-like"/>
    <property type="match status" value="1"/>
</dbReference>
<dbReference type="InterPro" id="IPR036061">
    <property type="entry name" value="CheW-like_dom_sf"/>
</dbReference>
<dbReference type="PROSITE" id="PS50851">
    <property type="entry name" value="CHEW"/>
    <property type="match status" value="1"/>
</dbReference>
<organism evidence="2 3">
    <name type="scientific">Caproiciproducens faecalis</name>
    <dbReference type="NCBI Taxonomy" id="2820301"/>
    <lineage>
        <taxon>Bacteria</taxon>
        <taxon>Bacillati</taxon>
        <taxon>Bacillota</taxon>
        <taxon>Clostridia</taxon>
        <taxon>Eubacteriales</taxon>
        <taxon>Acutalibacteraceae</taxon>
        <taxon>Caproiciproducens</taxon>
    </lineage>
</organism>